<sequence>MSTIQSQDANRKQSSYLNYQKEAKEDLERFREMQMLQEQELQQKQNEENQGTIQSLSSLQDSINTDSFKQKNSNGSQESNNLNSGSNQDNLDGEKRKTKKKKKLREDDELPVIPIFRRMKELLLNPENKLGCQLGQRDYSYFKDYKKFSQARDEKEIQKQSIFQFDGNINNDDIDEVDSQEDNQNDQLQDQVNLKSSRIDKINNSDSIQQQLNKQESLRNNKGSLLKNSLKREPQNSSSIQNKWKFLGNKFQLNQKKQGNQQQDMANSSSSDGEGDEHQQLLLESVNSHQRGFDQDLIGENKKVNFLELLQKKEYNEVGHAGSISSSIQSSLNTQNALRILRNSLKTYKTDLILMLANFVVIGMCFILSVLGFWHFFSLSGKINNFENYLIEVERIAIYSENITLFYNNYQDLKLFANDYYDQSAILSVYPNWINELQSYTKNKLQTFQTFSLNDLSNAGTSDNNLRAYLFEQISTTMLIKSEQSKLTLNYQNFVRLYNNAVNQTVSLDLNGYNLSEYLSNDYLYLINENYDSQTKQNKENMTKIQNEIENLINSMLTMYYILWGLSLFVIVGSFVTIYPIMLQSKIKTHESLTMFTFVSLIDVDFYHDHYRQILNYLGNIDSSNDLLQVVEKFITDETIQLAKQKKKQDIKNLSRSRQYKDIDQNKILLFVRLFILLACYVLINFAKDFNMVYFIIRSKDLANLDIKQHQIYYLSQKNLVDYKQILFDFINGDNLDDFEDLVSDFQQNCPTIIWKWDTQKRV</sequence>
<keyword evidence="4" id="KW-1185">Reference proteome</keyword>
<protein>
    <recommendedName>
        <fullName evidence="5">Transmembrane protein</fullName>
    </recommendedName>
</protein>
<feature type="region of interest" description="Disordered" evidence="1">
    <location>
        <begin position="37"/>
        <end position="105"/>
    </location>
</feature>
<evidence type="ECO:0000313" key="4">
    <source>
        <dbReference type="Proteomes" id="UP000054937"/>
    </source>
</evidence>
<dbReference type="EMBL" id="LDAU01000231">
    <property type="protein sequence ID" value="KRW98767.1"/>
    <property type="molecule type" value="Genomic_DNA"/>
</dbReference>
<feature type="transmembrane region" description="Helical" evidence="2">
    <location>
        <begin position="352"/>
        <end position="377"/>
    </location>
</feature>
<evidence type="ECO:0000313" key="3">
    <source>
        <dbReference type="EMBL" id="KRW98767.1"/>
    </source>
</evidence>
<keyword evidence="2" id="KW-0472">Membrane</keyword>
<reference evidence="3 4" key="1">
    <citation type="journal article" date="2015" name="Sci. Rep.">
        <title>Genome of the facultative scuticociliatosis pathogen Pseudocohnilembus persalinus provides insight into its virulence through horizontal gene transfer.</title>
        <authorList>
            <person name="Xiong J."/>
            <person name="Wang G."/>
            <person name="Cheng J."/>
            <person name="Tian M."/>
            <person name="Pan X."/>
            <person name="Warren A."/>
            <person name="Jiang C."/>
            <person name="Yuan D."/>
            <person name="Miao W."/>
        </authorList>
    </citation>
    <scope>NUCLEOTIDE SEQUENCE [LARGE SCALE GENOMIC DNA]</scope>
    <source>
        <strain evidence="3">36N120E</strain>
    </source>
</reference>
<feature type="transmembrane region" description="Helical" evidence="2">
    <location>
        <begin position="559"/>
        <end position="582"/>
    </location>
</feature>
<keyword evidence="2" id="KW-1133">Transmembrane helix</keyword>
<proteinExistence type="predicted"/>
<keyword evidence="2" id="KW-0812">Transmembrane</keyword>
<comment type="caution">
    <text evidence="3">The sequence shown here is derived from an EMBL/GenBank/DDBJ whole genome shotgun (WGS) entry which is preliminary data.</text>
</comment>
<evidence type="ECO:0000256" key="2">
    <source>
        <dbReference type="SAM" id="Phobius"/>
    </source>
</evidence>
<feature type="region of interest" description="Disordered" evidence="1">
    <location>
        <begin position="1"/>
        <end position="20"/>
    </location>
</feature>
<feature type="compositionally biased region" description="Polar residues" evidence="1">
    <location>
        <begin position="1"/>
        <end position="18"/>
    </location>
</feature>
<gene>
    <name evidence="3" type="ORF">PPERSA_03902</name>
</gene>
<feature type="transmembrane region" description="Helical" evidence="2">
    <location>
        <begin position="668"/>
        <end position="687"/>
    </location>
</feature>
<evidence type="ECO:0008006" key="5">
    <source>
        <dbReference type="Google" id="ProtNLM"/>
    </source>
</evidence>
<dbReference type="AlphaFoldDB" id="A0A0V0Q9E5"/>
<feature type="compositionally biased region" description="Low complexity" evidence="1">
    <location>
        <begin position="37"/>
        <end position="50"/>
    </location>
</feature>
<feature type="compositionally biased region" description="Polar residues" evidence="1">
    <location>
        <begin position="51"/>
        <end position="90"/>
    </location>
</feature>
<evidence type="ECO:0000256" key="1">
    <source>
        <dbReference type="SAM" id="MobiDB-lite"/>
    </source>
</evidence>
<dbReference type="InParanoid" id="A0A0V0Q9E5"/>
<dbReference type="Proteomes" id="UP000054937">
    <property type="component" value="Unassembled WGS sequence"/>
</dbReference>
<organism evidence="3 4">
    <name type="scientific">Pseudocohnilembus persalinus</name>
    <name type="common">Ciliate</name>
    <dbReference type="NCBI Taxonomy" id="266149"/>
    <lineage>
        <taxon>Eukaryota</taxon>
        <taxon>Sar</taxon>
        <taxon>Alveolata</taxon>
        <taxon>Ciliophora</taxon>
        <taxon>Intramacronucleata</taxon>
        <taxon>Oligohymenophorea</taxon>
        <taxon>Scuticociliatia</taxon>
        <taxon>Philasterida</taxon>
        <taxon>Pseudocohnilembidae</taxon>
        <taxon>Pseudocohnilembus</taxon>
    </lineage>
</organism>
<name>A0A0V0Q9E5_PSEPJ</name>
<dbReference type="OrthoDB" id="10657380at2759"/>
<feature type="region of interest" description="Disordered" evidence="1">
    <location>
        <begin position="256"/>
        <end position="278"/>
    </location>
</feature>
<accession>A0A0V0Q9E5</accession>